<reference evidence="3 4" key="1">
    <citation type="submission" date="2018-09" db="EMBL/GenBank/DDBJ databases">
        <title>Paracoccus onubensis nov. sp. a moderate halophilic bacterium isolated from Gruta de las Maravillas (Aracena, Spain).</title>
        <authorList>
            <person name="Jurado V."/>
            <person name="Gutierrez-Patricio S."/>
            <person name="Gonzalez-Pimentel J.L."/>
            <person name="Laiz L."/>
            <person name="Saiz-Jimenez C."/>
        </authorList>
    </citation>
    <scope>NUCLEOTIDE SEQUENCE [LARGE SCALE GENOMIC DNA]</scope>
    <source>
        <strain evidence="3 4">DSM 19484</strain>
    </source>
</reference>
<evidence type="ECO:0000313" key="4">
    <source>
        <dbReference type="Proteomes" id="UP000285530"/>
    </source>
</evidence>
<dbReference type="Gene3D" id="3.40.50.880">
    <property type="match status" value="1"/>
</dbReference>
<dbReference type="AlphaFoldDB" id="A0A418ZPW6"/>
<keyword evidence="4" id="KW-1185">Reference proteome</keyword>
<dbReference type="Pfam" id="PF01965">
    <property type="entry name" value="DJ-1_PfpI"/>
    <property type="match status" value="1"/>
</dbReference>
<dbReference type="InterPro" id="IPR029062">
    <property type="entry name" value="Class_I_gatase-like"/>
</dbReference>
<dbReference type="CDD" id="cd03134">
    <property type="entry name" value="GATase1_PfpI_like"/>
    <property type="match status" value="1"/>
</dbReference>
<gene>
    <name evidence="3" type="ORF">D3P06_18305</name>
</gene>
<evidence type="ECO:0000256" key="1">
    <source>
        <dbReference type="ARBA" id="ARBA00008542"/>
    </source>
</evidence>
<dbReference type="NCBIfam" id="TIGR01382">
    <property type="entry name" value="PfpI"/>
    <property type="match status" value="1"/>
</dbReference>
<comment type="caution">
    <text evidence="3">The sequence shown here is derived from an EMBL/GenBank/DDBJ whole genome shotgun (WGS) entry which is preliminary data.</text>
</comment>
<dbReference type="Proteomes" id="UP000285530">
    <property type="component" value="Unassembled WGS sequence"/>
</dbReference>
<dbReference type="PROSITE" id="PS51276">
    <property type="entry name" value="PEPTIDASE_C56_PFPI"/>
    <property type="match status" value="1"/>
</dbReference>
<dbReference type="EMBL" id="QZEV01000181">
    <property type="protein sequence ID" value="RJK95248.1"/>
    <property type="molecule type" value="Genomic_DNA"/>
</dbReference>
<dbReference type="PANTHER" id="PTHR42733:SF12">
    <property type="entry name" value="PROTEINASE"/>
    <property type="match status" value="1"/>
</dbReference>
<comment type="similarity">
    <text evidence="1">Belongs to the peptidase C56 family.</text>
</comment>
<evidence type="ECO:0000259" key="2">
    <source>
        <dbReference type="Pfam" id="PF01965"/>
    </source>
</evidence>
<protein>
    <submittedName>
        <fullName evidence="3">Type 1 glutamine amidotransferase</fullName>
    </submittedName>
</protein>
<dbReference type="InterPro" id="IPR006286">
    <property type="entry name" value="C56_PfpI-like"/>
</dbReference>
<organism evidence="3 4">
    <name type="scientific">Paracoccus aestuarii</name>
    <dbReference type="NCBI Taxonomy" id="453842"/>
    <lineage>
        <taxon>Bacteria</taxon>
        <taxon>Pseudomonadati</taxon>
        <taxon>Pseudomonadota</taxon>
        <taxon>Alphaproteobacteria</taxon>
        <taxon>Rhodobacterales</taxon>
        <taxon>Paracoccaceae</taxon>
        <taxon>Paracoccus</taxon>
    </lineage>
</organism>
<dbReference type="PANTHER" id="PTHR42733">
    <property type="entry name" value="DJ-1 PROTEIN"/>
    <property type="match status" value="1"/>
</dbReference>
<dbReference type="GO" id="GO:0016740">
    <property type="term" value="F:transferase activity"/>
    <property type="evidence" value="ECO:0007669"/>
    <property type="project" value="UniProtKB-KW"/>
</dbReference>
<dbReference type="InterPro" id="IPR002818">
    <property type="entry name" value="DJ-1/PfpI"/>
</dbReference>
<proteinExistence type="inferred from homology"/>
<feature type="domain" description="DJ-1/PfpI" evidence="2">
    <location>
        <begin position="6"/>
        <end position="176"/>
    </location>
</feature>
<keyword evidence="3" id="KW-0808">Transferase</keyword>
<evidence type="ECO:0000313" key="3">
    <source>
        <dbReference type="EMBL" id="RJK95248.1"/>
    </source>
</evidence>
<sequence>MKLDGKRIALLVAPRGTEEPEFAEPRQALRDAGAEVTVISTETGTAKTVNGDLDPGSDYPIDKAIGSVSADDFHGLVIPGGTVGADTLRADADVVSFVRDFFAQKKPVGAICHAPWLLVEADVLKGRTVTSYPSVRRDIENAGGTWVDCEVMTDAGLVTSRTPDDLKAFCAKLIEEFAEGKHDDQARSA</sequence>
<dbReference type="RefSeq" id="WP_119887855.1">
    <property type="nucleotide sequence ID" value="NZ_CP067171.1"/>
</dbReference>
<dbReference type="OrthoDB" id="9792284at2"/>
<accession>A0A418ZPW6</accession>
<dbReference type="SUPFAM" id="SSF52317">
    <property type="entry name" value="Class I glutamine amidotransferase-like"/>
    <property type="match status" value="1"/>
</dbReference>
<keyword evidence="3" id="KW-0315">Glutamine amidotransferase</keyword>
<name>A0A418ZPW6_9RHOB</name>